<evidence type="ECO:0000313" key="6">
    <source>
        <dbReference type="Proteomes" id="UP000663829"/>
    </source>
</evidence>
<proteinExistence type="predicted"/>
<dbReference type="EMBL" id="CAJNOQ010010319">
    <property type="protein sequence ID" value="CAF1248598.1"/>
    <property type="molecule type" value="Genomic_DNA"/>
</dbReference>
<dbReference type="Proteomes" id="UP000682733">
    <property type="component" value="Unassembled WGS sequence"/>
</dbReference>
<feature type="region of interest" description="Disordered" evidence="1">
    <location>
        <begin position="126"/>
        <end position="164"/>
    </location>
</feature>
<accession>A0A815A0X4</accession>
<evidence type="ECO:0000256" key="1">
    <source>
        <dbReference type="SAM" id="MobiDB-lite"/>
    </source>
</evidence>
<evidence type="ECO:0000313" key="2">
    <source>
        <dbReference type="EMBL" id="CAF1041148.1"/>
    </source>
</evidence>
<evidence type="ECO:0000313" key="3">
    <source>
        <dbReference type="EMBL" id="CAF1248598.1"/>
    </source>
</evidence>
<name>A0A815A0X4_9BILA</name>
<organism evidence="3 6">
    <name type="scientific">Didymodactylos carnosus</name>
    <dbReference type="NCBI Taxonomy" id="1234261"/>
    <lineage>
        <taxon>Eukaryota</taxon>
        <taxon>Metazoa</taxon>
        <taxon>Spiralia</taxon>
        <taxon>Gnathifera</taxon>
        <taxon>Rotifera</taxon>
        <taxon>Eurotatoria</taxon>
        <taxon>Bdelloidea</taxon>
        <taxon>Philodinida</taxon>
        <taxon>Philodinidae</taxon>
        <taxon>Didymodactylos</taxon>
    </lineage>
</organism>
<protein>
    <submittedName>
        <fullName evidence="3">Uncharacterized protein</fullName>
    </submittedName>
</protein>
<comment type="caution">
    <text evidence="3">The sequence shown here is derived from an EMBL/GenBank/DDBJ whole genome shotgun (WGS) entry which is preliminary data.</text>
</comment>
<dbReference type="Proteomes" id="UP000681722">
    <property type="component" value="Unassembled WGS sequence"/>
</dbReference>
<gene>
    <name evidence="3" type="ORF">GPM918_LOCUS26018</name>
    <name evidence="2" type="ORF">OVA965_LOCUS16490</name>
    <name evidence="5" type="ORF">SRO942_LOCUS26100</name>
    <name evidence="4" type="ORF">TMI583_LOCUS16499</name>
</gene>
<dbReference type="EMBL" id="CAJOBA010007682">
    <property type="protein sequence ID" value="CAF3809276.1"/>
    <property type="molecule type" value="Genomic_DNA"/>
</dbReference>
<sequence length="178" mass="20581">MTVNAREIHDVMAILIDDCLIVFMEDVLNESTADDENFMNYWATSVYVKSFPNNLQERLAKHDTDVTEYTKNAFIIDKDIQQRLNPSARERLDRIEFYRLHHPYCNTNMETTTNILVDSKKRKIQSSGQFLPRSEVSNHKEEYEASPSLLSEQHQPSADDKATVATLMPIIQSPTSLR</sequence>
<evidence type="ECO:0000313" key="5">
    <source>
        <dbReference type="EMBL" id="CAF4016453.1"/>
    </source>
</evidence>
<dbReference type="AlphaFoldDB" id="A0A815A0X4"/>
<keyword evidence="6" id="KW-1185">Reference proteome</keyword>
<dbReference type="Proteomes" id="UP000663829">
    <property type="component" value="Unassembled WGS sequence"/>
</dbReference>
<dbReference type="Proteomes" id="UP000677228">
    <property type="component" value="Unassembled WGS sequence"/>
</dbReference>
<dbReference type="EMBL" id="CAJNOK010007671">
    <property type="protein sequence ID" value="CAF1041148.1"/>
    <property type="molecule type" value="Genomic_DNA"/>
</dbReference>
<evidence type="ECO:0000313" key="4">
    <source>
        <dbReference type="EMBL" id="CAF3809276.1"/>
    </source>
</evidence>
<dbReference type="EMBL" id="CAJOBC010013553">
    <property type="protein sequence ID" value="CAF4016453.1"/>
    <property type="molecule type" value="Genomic_DNA"/>
</dbReference>
<reference evidence="3" key="1">
    <citation type="submission" date="2021-02" db="EMBL/GenBank/DDBJ databases">
        <authorList>
            <person name="Nowell W R."/>
        </authorList>
    </citation>
    <scope>NUCLEOTIDE SEQUENCE</scope>
</reference>